<evidence type="ECO:0000313" key="10">
    <source>
        <dbReference type="EMBL" id="ACM92823.1"/>
    </source>
</evidence>
<proteinExistence type="inferred from homology"/>
<sequence length="580" mass="64754">MKLIKLLILLTIMIYAQKIDLTFKNLEINDFIKMVAKITNKNILLTNDLRGKVNFISVKPVNENEIYDILLNILRSKGYTLIKEHGYLKVIKSADAIKEAPPIGKSDIYQIRTDIIKLHNISAKTAYTQINYLKSKYGKIILNKDKNLLIITDYPKNLKIMKKLLSKIDTLDKPDIIFFNLQNTQLSKIYPKITEISNTLFNDKIYKYKIIKNDNSNGIILVGPNKVIQKILQHIKQLDTKPKQLDQVTEIITLKNSDVTNMAKIIQKIVSLKYKKNIPSITEDKETNSLIIIATLEQMDTIKTIIKALDIPKMQVYVKARILEISNLKASQIGNKLGLYAGSGTGSGLYTLSANMGGPAIAFDVTSLGLSIPTIRQGLALGATIDLLETFGAAKKLSEPSILCINNTPSTIYVGKTISVKTGQTTSTSTSVSYSRQDIGLTLEIKPRIDSDNKVSLNVKAVVEDILPGSPDLTLPTTSKRDIKTTTIVSNGQSIIIGGLVRNNKDITIKKVPFFGDIPIIGALFRHKEVNEDKTTLVIVLTPYIVKQSTDLDKLRLTLGKLNELERKFALEYIKKKNLK</sequence>
<dbReference type="InterPro" id="IPR004846">
    <property type="entry name" value="T2SS/T3SS_dom"/>
</dbReference>
<dbReference type="InterPro" id="IPR038591">
    <property type="entry name" value="NolW-like_sf"/>
</dbReference>
<evidence type="ECO:0000256" key="6">
    <source>
        <dbReference type="RuleBase" id="RU004004"/>
    </source>
</evidence>
<dbReference type="InterPro" id="IPR049371">
    <property type="entry name" value="GspD-like_N0"/>
</dbReference>
<dbReference type="InterPro" id="IPR050810">
    <property type="entry name" value="Bact_Secretion_Sys_Channel"/>
</dbReference>
<dbReference type="eggNOG" id="COG1450">
    <property type="taxonomic scope" value="Bacteria"/>
</dbReference>
<dbReference type="OrthoDB" id="9775455at2"/>
<dbReference type="Pfam" id="PF00263">
    <property type="entry name" value="Secretin"/>
    <property type="match status" value="1"/>
</dbReference>
<dbReference type="RefSeq" id="WP_015901875.1">
    <property type="nucleotide sequence ID" value="NC_012115.1"/>
</dbReference>
<gene>
    <name evidence="10" type="ordered locus">NAMH_0007</name>
</gene>
<keyword evidence="2" id="KW-0812">Transmembrane</keyword>
<evidence type="ECO:0000256" key="3">
    <source>
        <dbReference type="ARBA" id="ARBA00022729"/>
    </source>
</evidence>
<dbReference type="Pfam" id="PF03958">
    <property type="entry name" value="Secretin_N"/>
    <property type="match status" value="1"/>
</dbReference>
<feature type="domain" description="Type II/III secretion system secretin-like" evidence="7">
    <location>
        <begin position="388"/>
        <end position="547"/>
    </location>
</feature>
<dbReference type="InterPro" id="IPR001775">
    <property type="entry name" value="GspD/PilQ"/>
</dbReference>
<dbReference type="InterPro" id="IPR004845">
    <property type="entry name" value="T2SS_GspD_CS"/>
</dbReference>
<dbReference type="STRING" id="598659.NAMH_0007"/>
<dbReference type="Pfam" id="PF21305">
    <property type="entry name" value="type_II_gspD_N0"/>
    <property type="match status" value="1"/>
</dbReference>
<dbReference type="AlphaFoldDB" id="B9L741"/>
<dbReference type="PANTHER" id="PTHR30332">
    <property type="entry name" value="PROBABLE GENERAL SECRETION PATHWAY PROTEIN D"/>
    <property type="match status" value="1"/>
</dbReference>
<protein>
    <submittedName>
        <fullName evidence="10">GspD</fullName>
    </submittedName>
</protein>
<accession>B9L741</accession>
<evidence type="ECO:0000259" key="7">
    <source>
        <dbReference type="Pfam" id="PF00263"/>
    </source>
</evidence>
<dbReference type="HOGENOM" id="CLU_006756_1_1_7"/>
<evidence type="ECO:0000313" key="11">
    <source>
        <dbReference type="Proteomes" id="UP000000448"/>
    </source>
</evidence>
<evidence type="ECO:0000259" key="9">
    <source>
        <dbReference type="Pfam" id="PF21305"/>
    </source>
</evidence>
<comment type="subcellular location">
    <subcellularLocation>
        <location evidence="6">Cell outer membrane</location>
    </subcellularLocation>
    <subcellularLocation>
        <location evidence="1">Membrane</location>
    </subcellularLocation>
</comment>
<comment type="similarity">
    <text evidence="5">Belongs to the bacterial secretin family.</text>
</comment>
<dbReference type="PANTHER" id="PTHR30332:SF24">
    <property type="entry name" value="SECRETIN GSPD-RELATED"/>
    <property type="match status" value="1"/>
</dbReference>
<dbReference type="GO" id="GO:0015627">
    <property type="term" value="C:type II protein secretion system complex"/>
    <property type="evidence" value="ECO:0007669"/>
    <property type="project" value="TreeGrafter"/>
</dbReference>
<evidence type="ECO:0000256" key="1">
    <source>
        <dbReference type="ARBA" id="ARBA00004370"/>
    </source>
</evidence>
<evidence type="ECO:0000256" key="2">
    <source>
        <dbReference type="ARBA" id="ARBA00022692"/>
    </source>
</evidence>
<dbReference type="EMBL" id="CP001279">
    <property type="protein sequence ID" value="ACM92823.1"/>
    <property type="molecule type" value="Genomic_DNA"/>
</dbReference>
<evidence type="ECO:0000256" key="5">
    <source>
        <dbReference type="RuleBase" id="RU004003"/>
    </source>
</evidence>
<keyword evidence="11" id="KW-1185">Reference proteome</keyword>
<organism evidence="10 11">
    <name type="scientific">Nautilia profundicola (strain ATCC BAA-1463 / DSM 18972 / AmH)</name>
    <dbReference type="NCBI Taxonomy" id="598659"/>
    <lineage>
        <taxon>Bacteria</taxon>
        <taxon>Pseudomonadati</taxon>
        <taxon>Campylobacterota</taxon>
        <taxon>Epsilonproteobacteria</taxon>
        <taxon>Nautiliales</taxon>
        <taxon>Nautiliaceae</taxon>
        <taxon>Nautilia</taxon>
    </lineage>
</organism>
<dbReference type="Gene3D" id="3.30.1370.120">
    <property type="match status" value="2"/>
</dbReference>
<dbReference type="eggNOG" id="COG4796">
    <property type="taxonomic scope" value="Bacteria"/>
</dbReference>
<keyword evidence="4" id="KW-0472">Membrane</keyword>
<evidence type="ECO:0000256" key="4">
    <source>
        <dbReference type="ARBA" id="ARBA00023136"/>
    </source>
</evidence>
<keyword evidence="3" id="KW-0732">Signal</keyword>
<reference evidence="10 11" key="1">
    <citation type="journal article" date="2009" name="PLoS Genet.">
        <title>Adaptations to submarine hydrothermal environments exemplified by the genome of Nautilia profundicola.</title>
        <authorList>
            <person name="Campbell B.J."/>
            <person name="Smith J.L."/>
            <person name="Hanson T.E."/>
            <person name="Klotz M.G."/>
            <person name="Stein L.Y."/>
            <person name="Lee C.K."/>
            <person name="Wu D."/>
            <person name="Robinson J.M."/>
            <person name="Khouri H.M."/>
            <person name="Eisen J.A."/>
            <person name="Cary S.C."/>
        </authorList>
    </citation>
    <scope>NUCLEOTIDE SEQUENCE [LARGE SCALE GENOMIC DNA]</scope>
    <source>
        <strain evidence="11">ATCC BAA-1463 / DSM 18972 / AmH</strain>
    </source>
</reference>
<feature type="domain" description="NolW-like" evidence="8">
    <location>
        <begin position="249"/>
        <end position="315"/>
    </location>
</feature>
<dbReference type="PROSITE" id="PS00875">
    <property type="entry name" value="T2SP_D"/>
    <property type="match status" value="1"/>
</dbReference>
<evidence type="ECO:0000259" key="8">
    <source>
        <dbReference type="Pfam" id="PF03958"/>
    </source>
</evidence>
<feature type="domain" description="GspD-like N0" evidence="9">
    <location>
        <begin position="22"/>
        <end position="90"/>
    </location>
</feature>
<name>B9L741_NAUPA</name>
<dbReference type="GO" id="GO:0009306">
    <property type="term" value="P:protein secretion"/>
    <property type="evidence" value="ECO:0007669"/>
    <property type="project" value="InterPro"/>
</dbReference>
<dbReference type="GO" id="GO:0009279">
    <property type="term" value="C:cell outer membrane"/>
    <property type="evidence" value="ECO:0007669"/>
    <property type="project" value="UniProtKB-SubCell"/>
</dbReference>
<dbReference type="InterPro" id="IPR005644">
    <property type="entry name" value="NolW-like"/>
</dbReference>
<keyword evidence="6" id="KW-0813">Transport</keyword>
<dbReference type="KEGG" id="nam:NAMH_0007"/>
<dbReference type="PRINTS" id="PR00811">
    <property type="entry name" value="BCTERIALGSPD"/>
</dbReference>
<dbReference type="Proteomes" id="UP000000448">
    <property type="component" value="Chromosome"/>
</dbReference>